<proteinExistence type="predicted"/>
<dbReference type="PANTHER" id="PTHR30466:SF1">
    <property type="entry name" value="FMN REDUCTASE (NADH) RUTF"/>
    <property type="match status" value="1"/>
</dbReference>
<dbReference type="EMBL" id="CAADIK010000015">
    <property type="protein sequence ID" value="VFR66957.1"/>
    <property type="molecule type" value="Genomic_DNA"/>
</dbReference>
<dbReference type="Gene3D" id="2.30.110.10">
    <property type="entry name" value="Electron Transport, Fmn-binding Protein, Chain A"/>
    <property type="match status" value="1"/>
</dbReference>
<reference evidence="3" key="1">
    <citation type="submission" date="2019-03" db="EMBL/GenBank/DDBJ databases">
        <authorList>
            <person name="Danneels B."/>
        </authorList>
    </citation>
    <scope>NUCLEOTIDE SEQUENCE</scope>
</reference>
<dbReference type="GO" id="GO:0010181">
    <property type="term" value="F:FMN binding"/>
    <property type="evidence" value="ECO:0007669"/>
    <property type="project" value="InterPro"/>
</dbReference>
<dbReference type="GO" id="GO:0004497">
    <property type="term" value="F:monooxygenase activity"/>
    <property type="evidence" value="ECO:0007669"/>
    <property type="project" value="UniProtKB-KW"/>
</dbReference>
<feature type="domain" description="Flavin reductase like" evidence="2">
    <location>
        <begin position="43"/>
        <end position="187"/>
    </location>
</feature>
<evidence type="ECO:0000313" key="3">
    <source>
        <dbReference type="EMBL" id="VFR54308.1"/>
    </source>
</evidence>
<keyword evidence="1 3" id="KW-0560">Oxidoreductase</keyword>
<dbReference type="EMBL" id="CAADIP010000057">
    <property type="protein sequence ID" value="VFR98083.1"/>
    <property type="molecule type" value="Genomic_DNA"/>
</dbReference>
<gene>
    <name evidence="3" type="ORF">BRI6_4549</name>
    <name evidence="4" type="ORF">BRI9_0371</name>
    <name evidence="5" type="ORF">IVO3_0372</name>
    <name evidence="6" type="ORF">RAN7_4656</name>
</gene>
<dbReference type="InterPro" id="IPR012349">
    <property type="entry name" value="Split_barrel_FMN-bd"/>
</dbReference>
<protein>
    <submittedName>
        <fullName evidence="3">Nitrilotriacetate monooxygenase component B</fullName>
        <ecNumber evidence="3">1.14.13.-</ecNumber>
    </submittedName>
</protein>
<dbReference type="SUPFAM" id="SSF50475">
    <property type="entry name" value="FMN-binding split barrel"/>
    <property type="match status" value="1"/>
</dbReference>
<keyword evidence="3" id="KW-0503">Monooxygenase</keyword>
<dbReference type="InterPro" id="IPR050268">
    <property type="entry name" value="NADH-dep_flavin_reductase"/>
</dbReference>
<evidence type="ECO:0000313" key="5">
    <source>
        <dbReference type="EMBL" id="VFR98083.1"/>
    </source>
</evidence>
<evidence type="ECO:0000313" key="6">
    <source>
        <dbReference type="EMBL" id="VFS38256.1"/>
    </source>
</evidence>
<dbReference type="EC" id="1.14.13.-" evidence="3"/>
<dbReference type="GO" id="GO:0042602">
    <property type="term" value="F:riboflavin reductase (NADPH) activity"/>
    <property type="evidence" value="ECO:0007669"/>
    <property type="project" value="TreeGrafter"/>
</dbReference>
<dbReference type="PANTHER" id="PTHR30466">
    <property type="entry name" value="FLAVIN REDUCTASE"/>
    <property type="match status" value="1"/>
</dbReference>
<dbReference type="EMBL" id="CAADII010000025">
    <property type="protein sequence ID" value="VFR54308.1"/>
    <property type="molecule type" value="Genomic_DNA"/>
</dbReference>
<evidence type="ECO:0000256" key="1">
    <source>
        <dbReference type="ARBA" id="ARBA00023002"/>
    </source>
</evidence>
<evidence type="ECO:0000259" key="2">
    <source>
        <dbReference type="SMART" id="SM00903"/>
    </source>
</evidence>
<dbReference type="Pfam" id="PF01613">
    <property type="entry name" value="Flavin_Reduct"/>
    <property type="match status" value="1"/>
</dbReference>
<name>A0A484RVF9_9ZZZZ</name>
<sequence>MSDALSRCYSEDRPGTGAGVATVDSDIQMQAEVFTRRALRNKLGQFPTGVCVVTTRTPNGVPIGLTINSFAPVSLQPPLVSWSLSERSASLDVYRDCRHFAVSVLARSQEAVASRFANPGILDKFEGVATRRAFAGMPLVEGAVATFVCATYRTWPVGDHLLIVGKVLQIDGGEAEPLVFHQGRFTSMPLQETT</sequence>
<dbReference type="AlphaFoldDB" id="A0A484RVF9"/>
<accession>A0A484RVF9</accession>
<evidence type="ECO:0000313" key="4">
    <source>
        <dbReference type="EMBL" id="VFR66957.1"/>
    </source>
</evidence>
<dbReference type="InterPro" id="IPR002563">
    <property type="entry name" value="Flavin_Rdtase-like_dom"/>
</dbReference>
<dbReference type="SMART" id="SM00903">
    <property type="entry name" value="Flavin_Reduct"/>
    <property type="match status" value="1"/>
</dbReference>
<dbReference type="EMBL" id="CAADIZ010000083">
    <property type="protein sequence ID" value="VFS38256.1"/>
    <property type="molecule type" value="Genomic_DNA"/>
</dbReference>
<organism evidence="3">
    <name type="scientific">plant metagenome</name>
    <dbReference type="NCBI Taxonomy" id="1297885"/>
    <lineage>
        <taxon>unclassified sequences</taxon>
        <taxon>metagenomes</taxon>
        <taxon>organismal metagenomes</taxon>
    </lineage>
</organism>